<dbReference type="InterPro" id="IPR036085">
    <property type="entry name" value="PAZ_dom_sf"/>
</dbReference>
<dbReference type="Pfam" id="PF02171">
    <property type="entry name" value="Piwi"/>
    <property type="match status" value="1"/>
</dbReference>
<dbReference type="GO" id="GO:0003676">
    <property type="term" value="F:nucleic acid binding"/>
    <property type="evidence" value="ECO:0007669"/>
    <property type="project" value="InterPro"/>
</dbReference>
<dbReference type="Gene3D" id="2.170.260.10">
    <property type="entry name" value="paz domain"/>
    <property type="match status" value="1"/>
</dbReference>
<dbReference type="CDD" id="cd02846">
    <property type="entry name" value="PAZ_argonaute_like"/>
    <property type="match status" value="1"/>
</dbReference>
<name>A0A0N5AXQ2_9BILA</name>
<keyword evidence="2" id="KW-1185">Reference proteome</keyword>
<dbReference type="WBParaSite" id="SMUV_0000973201-mRNA-1">
    <property type="protein sequence ID" value="SMUV_0000973201-mRNA-1"/>
    <property type="gene ID" value="SMUV_0000973201"/>
</dbReference>
<evidence type="ECO:0000259" key="1">
    <source>
        <dbReference type="PROSITE" id="PS50822"/>
    </source>
</evidence>
<evidence type="ECO:0000313" key="2">
    <source>
        <dbReference type="Proteomes" id="UP000046393"/>
    </source>
</evidence>
<dbReference type="Gene3D" id="3.30.420.10">
    <property type="entry name" value="Ribonuclease H-like superfamily/Ribonuclease H"/>
    <property type="match status" value="1"/>
</dbReference>
<dbReference type="Proteomes" id="UP000046393">
    <property type="component" value="Unplaced"/>
</dbReference>
<reference evidence="3" key="1">
    <citation type="submission" date="2016-04" db="UniProtKB">
        <authorList>
            <consortium name="WormBaseParasite"/>
        </authorList>
    </citation>
    <scope>IDENTIFICATION</scope>
</reference>
<dbReference type="InterPro" id="IPR036397">
    <property type="entry name" value="RNaseH_sf"/>
</dbReference>
<dbReference type="STRING" id="451379.A0A0N5AXQ2"/>
<organism evidence="2 3">
    <name type="scientific">Syphacia muris</name>
    <dbReference type="NCBI Taxonomy" id="451379"/>
    <lineage>
        <taxon>Eukaryota</taxon>
        <taxon>Metazoa</taxon>
        <taxon>Ecdysozoa</taxon>
        <taxon>Nematoda</taxon>
        <taxon>Chromadorea</taxon>
        <taxon>Rhabditida</taxon>
        <taxon>Spirurina</taxon>
        <taxon>Oxyuridomorpha</taxon>
        <taxon>Oxyuroidea</taxon>
        <taxon>Oxyuridae</taxon>
        <taxon>Syphacia</taxon>
    </lineage>
</organism>
<dbReference type="Gene3D" id="3.40.50.2300">
    <property type="match status" value="1"/>
</dbReference>
<accession>A0A0N5AXQ2</accession>
<evidence type="ECO:0000313" key="3">
    <source>
        <dbReference type="WBParaSite" id="SMUV_0000973201-mRNA-1"/>
    </source>
</evidence>
<sequence>MLLLRRALEMYRLLNESGAYLYDLSSSLFTNEPLNKDELPELTIRYEQMTAELKYLMGEVDVTIEISPCADNAHTFNIADYRTSVTNDLSCQDHSLRQFFEIMTNTSALQKGTHYAFGSGKLFMLNGKEFGLPEKPLSECRTLVTGADKGVRFIEGGEAGVVPALILDCNGVLLLFTMDDDILQVNKCVIILGKKAAFFDSCSLTEMVKSILLRSDADAPLPKVYGHLFSEFQRKIGDVVRDLRLEHIDNTRQSFVASGLSDKPVEQIMMKVHKRRDAINMLEYYREQGIRLRSDLPAVRLTTPFGTTYFPIELLRVASRQRVPLSKQTAWQMKDVIKECATPPTVRFHEILKNLKALDLSDGARFNPFMAAFGVRVSLKPLKKDLEQWFLTELIKGHRRSAPTVRYLSSRHGSSKAEVDIRNVCANLASCNLLGLVKARLANWRMADREYLIGAELNTWYILYDDDRDRAIIMTFKEALVYECRRRGIRATDPEVRCVPFEEIESFFKRIRKEHPKRRVFVMYVDGKDGNHDDLKLMEVLYRIITQHVRVIRAREAPRKPTVLENIINKINCKNFGQCYAVVPEQFSATKWISNGKTLIIGYDVCHPDPQPKHERRLKLPPTQPSVIGISFNGALCPETFIGDYAFQQPRQEQATSSILEERICWILGLFLKNRGSLPDTIIVTRDGVSEGQFKMVMEEEVEALRSGIRNFADSMRISNYSPPIVCIIACKRHNKRFAIDNGRGYENCLPLTVIDKDITRPDMTEFFMQAHKVIKGTGKLPAYSVPINEANLSMDEVQSLMLALCFTHQIVNQAISIPEPIYQADEWAKRGRNNFKAMMRRAGGRERLPMLSKEEVDWQKVTLKLCYMNSELQLTRINA</sequence>
<dbReference type="InterPro" id="IPR003165">
    <property type="entry name" value="Piwi"/>
</dbReference>
<dbReference type="PROSITE" id="PS50822">
    <property type="entry name" value="PIWI"/>
    <property type="match status" value="1"/>
</dbReference>
<dbReference type="SMART" id="SM00950">
    <property type="entry name" value="Piwi"/>
    <property type="match status" value="1"/>
</dbReference>
<dbReference type="SUPFAM" id="SSF101690">
    <property type="entry name" value="PAZ domain"/>
    <property type="match status" value="1"/>
</dbReference>
<proteinExistence type="predicted"/>
<dbReference type="SUPFAM" id="SSF53098">
    <property type="entry name" value="Ribonuclease H-like"/>
    <property type="match status" value="1"/>
</dbReference>
<feature type="domain" description="Piwi" evidence="1">
    <location>
        <begin position="550"/>
        <end position="837"/>
    </location>
</feature>
<dbReference type="InterPro" id="IPR012337">
    <property type="entry name" value="RNaseH-like_sf"/>
</dbReference>
<dbReference type="AlphaFoldDB" id="A0A0N5AXQ2"/>
<protein>
    <submittedName>
        <fullName evidence="3">Piwi domain-containing protein</fullName>
    </submittedName>
</protein>
<dbReference type="PANTHER" id="PTHR22891">
    <property type="entry name" value="EUKARYOTIC TRANSLATION INITIATION FACTOR 2C"/>
    <property type="match status" value="1"/>
</dbReference>